<feature type="domain" description="UspA" evidence="2">
    <location>
        <begin position="1"/>
        <end position="152"/>
    </location>
</feature>
<dbReference type="PRINTS" id="PR01438">
    <property type="entry name" value="UNVRSLSTRESS"/>
</dbReference>
<comment type="caution">
    <text evidence="3">The sequence shown here is derived from an EMBL/GenBank/DDBJ whole genome shotgun (WGS) entry which is preliminary data.</text>
</comment>
<evidence type="ECO:0000313" key="4">
    <source>
        <dbReference type="Proteomes" id="UP000306544"/>
    </source>
</evidence>
<dbReference type="PANTHER" id="PTHR46268">
    <property type="entry name" value="STRESS RESPONSE PROTEIN NHAX"/>
    <property type="match status" value="1"/>
</dbReference>
<dbReference type="PANTHER" id="PTHR46268:SF6">
    <property type="entry name" value="UNIVERSAL STRESS PROTEIN UP12"/>
    <property type="match status" value="1"/>
</dbReference>
<gene>
    <name evidence="3" type="ORF">FEF27_09710</name>
</gene>
<dbReference type="InterPro" id="IPR006015">
    <property type="entry name" value="Universal_stress_UspA"/>
</dbReference>
<evidence type="ECO:0000259" key="2">
    <source>
        <dbReference type="Pfam" id="PF00582"/>
    </source>
</evidence>
<proteinExistence type="inferred from homology"/>
<evidence type="ECO:0000313" key="3">
    <source>
        <dbReference type="EMBL" id="TLP74229.1"/>
    </source>
</evidence>
<dbReference type="OrthoDB" id="3427787at2"/>
<reference evidence="3 4" key="1">
    <citation type="submission" date="2019-05" db="EMBL/GenBank/DDBJ databases">
        <title>Nesterenkonia sp. GY239, isolated from the Southern Atlantic Ocean.</title>
        <authorList>
            <person name="Zhang G."/>
        </authorList>
    </citation>
    <scope>NUCLEOTIDE SEQUENCE [LARGE SCALE GENOMIC DNA]</scope>
    <source>
        <strain evidence="3 4">GY239</strain>
    </source>
</reference>
<dbReference type="InterPro" id="IPR014729">
    <property type="entry name" value="Rossmann-like_a/b/a_fold"/>
</dbReference>
<dbReference type="Gene3D" id="3.40.50.620">
    <property type="entry name" value="HUPs"/>
    <property type="match status" value="1"/>
</dbReference>
<dbReference type="Pfam" id="PF00582">
    <property type="entry name" value="Usp"/>
    <property type="match status" value="1"/>
</dbReference>
<dbReference type="EMBL" id="VAWA01000012">
    <property type="protein sequence ID" value="TLP74229.1"/>
    <property type="molecule type" value="Genomic_DNA"/>
</dbReference>
<comment type="similarity">
    <text evidence="1">Belongs to the universal stress protein A family.</text>
</comment>
<protein>
    <submittedName>
        <fullName evidence="3">Universal stress protein</fullName>
    </submittedName>
</protein>
<keyword evidence="4" id="KW-1185">Reference proteome</keyword>
<dbReference type="CDD" id="cd00293">
    <property type="entry name" value="USP-like"/>
    <property type="match status" value="1"/>
</dbReference>
<dbReference type="RefSeq" id="WP_138170664.1">
    <property type="nucleotide sequence ID" value="NZ_VAWA01000012.1"/>
</dbReference>
<dbReference type="AlphaFoldDB" id="A0A5R9A689"/>
<name>A0A5R9A689_9MICC</name>
<evidence type="ECO:0000256" key="1">
    <source>
        <dbReference type="ARBA" id="ARBA00008791"/>
    </source>
</evidence>
<dbReference type="SUPFAM" id="SSF52402">
    <property type="entry name" value="Adenine nucleotide alpha hydrolases-like"/>
    <property type="match status" value="1"/>
</dbReference>
<sequence length="156" mass="16674">MSNIIITGVDNSETAYQAAMKAGHLAVALGCELHVLSAFSIRTSETVRSLHNQGDVEHRSREFERLVDRYARAADLTASAVAGGLRDKFPGLKVISKAIEGNPGSALVREAKVLSAELIVVGNKRLQGAGRILGSVARTVATEADCDLYIVHTHPR</sequence>
<organism evidence="3 4">
    <name type="scientific">Nesterenkonia sphaerica</name>
    <dbReference type="NCBI Taxonomy" id="1804988"/>
    <lineage>
        <taxon>Bacteria</taxon>
        <taxon>Bacillati</taxon>
        <taxon>Actinomycetota</taxon>
        <taxon>Actinomycetes</taxon>
        <taxon>Micrococcales</taxon>
        <taxon>Micrococcaceae</taxon>
        <taxon>Nesterenkonia</taxon>
    </lineage>
</organism>
<dbReference type="Proteomes" id="UP000306544">
    <property type="component" value="Unassembled WGS sequence"/>
</dbReference>
<accession>A0A5R9A689</accession>
<dbReference type="InterPro" id="IPR006016">
    <property type="entry name" value="UspA"/>
</dbReference>